<feature type="transmembrane region" description="Helical" evidence="12">
    <location>
        <begin position="670"/>
        <end position="690"/>
    </location>
</feature>
<keyword evidence="3" id="KW-0813">Transport</keyword>
<keyword evidence="15" id="KW-1185">Reference proteome</keyword>
<evidence type="ECO:0000313" key="15">
    <source>
        <dbReference type="Proteomes" id="UP001549036"/>
    </source>
</evidence>
<dbReference type="CDD" id="cd03215">
    <property type="entry name" value="ABC_Carb_Monos_II"/>
    <property type="match status" value="1"/>
</dbReference>
<feature type="transmembrane region" description="Helical" evidence="12">
    <location>
        <begin position="721"/>
        <end position="741"/>
    </location>
</feature>
<feature type="transmembrane region" description="Helical" evidence="12">
    <location>
        <begin position="753"/>
        <end position="772"/>
    </location>
</feature>
<feature type="transmembrane region" description="Helical" evidence="12">
    <location>
        <begin position="632"/>
        <end position="650"/>
    </location>
</feature>
<feature type="domain" description="ABC transporter" evidence="13">
    <location>
        <begin position="26"/>
        <end position="267"/>
    </location>
</feature>
<dbReference type="InterPro" id="IPR027417">
    <property type="entry name" value="P-loop_NTPase"/>
</dbReference>
<dbReference type="GO" id="GO:0005524">
    <property type="term" value="F:ATP binding"/>
    <property type="evidence" value="ECO:0007669"/>
    <property type="project" value="UniProtKB-KW"/>
</dbReference>
<feature type="transmembrane region" description="Helical" evidence="12">
    <location>
        <begin position="779"/>
        <end position="797"/>
    </location>
</feature>
<dbReference type="RefSeq" id="WP_354415983.1">
    <property type="nucleotide sequence ID" value="NZ_JBEPLM010000005.1"/>
</dbReference>
<proteinExistence type="inferred from homology"/>
<evidence type="ECO:0000256" key="8">
    <source>
        <dbReference type="ARBA" id="ARBA00022741"/>
    </source>
</evidence>
<evidence type="ECO:0000256" key="6">
    <source>
        <dbReference type="ARBA" id="ARBA00022692"/>
    </source>
</evidence>
<keyword evidence="6 12" id="KW-0812">Transmembrane</keyword>
<keyword evidence="9 14" id="KW-0067">ATP-binding</keyword>
<evidence type="ECO:0000256" key="11">
    <source>
        <dbReference type="ARBA" id="ARBA00023136"/>
    </source>
</evidence>
<dbReference type="InterPro" id="IPR050107">
    <property type="entry name" value="ABC_carbohydrate_import_ATPase"/>
</dbReference>
<dbReference type="SMART" id="SM00382">
    <property type="entry name" value="AAA"/>
    <property type="match status" value="2"/>
</dbReference>
<evidence type="ECO:0000313" key="14">
    <source>
        <dbReference type="EMBL" id="MET3594008.1"/>
    </source>
</evidence>
<dbReference type="PROSITE" id="PS50893">
    <property type="entry name" value="ABC_TRANSPORTER_2"/>
    <property type="match status" value="2"/>
</dbReference>
<keyword evidence="7" id="KW-0677">Repeat</keyword>
<evidence type="ECO:0000256" key="9">
    <source>
        <dbReference type="ARBA" id="ARBA00022840"/>
    </source>
</evidence>
<dbReference type="PROSITE" id="PS00211">
    <property type="entry name" value="ABC_TRANSPORTER_1"/>
    <property type="match status" value="1"/>
</dbReference>
<dbReference type="CDD" id="cd06579">
    <property type="entry name" value="TM_PBP1_transp_AraH_like"/>
    <property type="match status" value="1"/>
</dbReference>
<evidence type="ECO:0000259" key="13">
    <source>
        <dbReference type="PROSITE" id="PS50893"/>
    </source>
</evidence>
<feature type="transmembrane region" description="Helical" evidence="12">
    <location>
        <begin position="557"/>
        <end position="576"/>
    </location>
</feature>
<comment type="caution">
    <text evidence="14">The sequence shown here is derived from an EMBL/GenBank/DDBJ whole genome shotgun (WGS) entry which is preliminary data.</text>
</comment>
<comment type="similarity">
    <text evidence="2">Belongs to the ABC transporter superfamily.</text>
</comment>
<dbReference type="Pfam" id="PF02653">
    <property type="entry name" value="BPD_transp_2"/>
    <property type="match status" value="1"/>
</dbReference>
<sequence length="827" mass="85951">MSHLAVAAQGSAVATGPAAPARPSVVSLSGITKSFGPTLANAGIDLSVRAGDVIGLVGGNGAGKSTLMRILCGAMWPTLGSISFAGAEVAFAGYDTGEAQRRGIRMVHQELSLCANLSVAENFFLETPSDSASRPGWRALYRTRARTALDAVFPGNTIDADAEVGHLTIAERQMVEIARAAATPSVKLIVLDEPTSSLDLDRSKQLRAFIRERAKAGLAFIFISHKLQEIIDIATEVVVLRNGRTAWQGHTTNASIGKLVQLMGGDADPVHQHAVAAASSQDVLVRLSGPLTAELGRDIDIVRGEIVGLAGLEGSGQKELLHAIFDPGRKQHAVVARHADAGFIAGDRQKEGVFPLWSVLSNISIGALARRPALGFVSDRASRDTASRAASRLRLDDRRFQSNITELSGGNQQKALVARALVADTPVILLDDPTRGVDIATKQDFYRLCIEVARSGRALVWHTTEDAELLACDRVLVFSGGRIVKELADEAITEQAIVGASFAQSTDKQTSTARNRTAMAGLARRLVNAAPFIGLAAVLAIMIAINPAVASTFGLDLLLMPALSLVLVTAAQMFIVGGSEIDLGVGAFAGLVSVLSATLLYDQPWLGALALVVAVAAYAGLGGLIQARKIPAIVVTLGASFIWVGIGYALQPTPGGASPDWLSALFNWSLGVVPTSIILIAAVALIVLVIDRLPLGVVLRGFGNNPAAMIRSGWSPTRYALVRYLIAGLFAAAAGLSLTAINTASDINSGNSYTLLSVAAVVMGGCSLLGGVISPVGAVAGAVTLSLIGALLGTLSVSSDYNAATQGLILIALLTLRSLTADRGSEP</sequence>
<organism evidence="14 15">
    <name type="scientific">Mesorhizobium shonense</name>
    <dbReference type="NCBI Taxonomy" id="1209948"/>
    <lineage>
        <taxon>Bacteria</taxon>
        <taxon>Pseudomonadati</taxon>
        <taxon>Pseudomonadota</taxon>
        <taxon>Alphaproteobacteria</taxon>
        <taxon>Hyphomicrobiales</taxon>
        <taxon>Phyllobacteriaceae</taxon>
        <taxon>Mesorhizobium</taxon>
    </lineage>
</organism>
<evidence type="ECO:0000256" key="4">
    <source>
        <dbReference type="ARBA" id="ARBA00022475"/>
    </source>
</evidence>
<keyword evidence="4" id="KW-1003">Cell membrane</keyword>
<dbReference type="CDD" id="cd03216">
    <property type="entry name" value="ABC_Carb_Monos_I"/>
    <property type="match status" value="1"/>
</dbReference>
<gene>
    <name evidence="14" type="ORF">ABID26_003410</name>
</gene>
<feature type="transmembrane region" description="Helical" evidence="12">
    <location>
        <begin position="607"/>
        <end position="625"/>
    </location>
</feature>
<keyword evidence="8" id="KW-0547">Nucleotide-binding</keyword>
<comment type="subcellular location">
    <subcellularLocation>
        <location evidence="1">Cell membrane</location>
        <topology evidence="1">Multi-pass membrane protein</topology>
    </subcellularLocation>
</comment>
<reference evidence="14 15" key="1">
    <citation type="submission" date="2024-06" db="EMBL/GenBank/DDBJ databases">
        <title>Genomic Encyclopedia of Type Strains, Phase IV (KMG-IV): sequencing the most valuable type-strain genomes for metagenomic binning, comparative biology and taxonomic classification.</title>
        <authorList>
            <person name="Goeker M."/>
        </authorList>
    </citation>
    <scope>NUCLEOTIDE SEQUENCE [LARGE SCALE GENOMIC DNA]</scope>
    <source>
        <strain evidence="14 15">DSM 29846</strain>
    </source>
</reference>
<evidence type="ECO:0000256" key="5">
    <source>
        <dbReference type="ARBA" id="ARBA00022597"/>
    </source>
</evidence>
<evidence type="ECO:0000256" key="7">
    <source>
        <dbReference type="ARBA" id="ARBA00022737"/>
    </source>
</evidence>
<evidence type="ECO:0000256" key="10">
    <source>
        <dbReference type="ARBA" id="ARBA00022989"/>
    </source>
</evidence>
<dbReference type="SUPFAM" id="SSF52540">
    <property type="entry name" value="P-loop containing nucleoside triphosphate hydrolases"/>
    <property type="match status" value="2"/>
</dbReference>
<dbReference type="Proteomes" id="UP001549036">
    <property type="component" value="Unassembled WGS sequence"/>
</dbReference>
<dbReference type="PANTHER" id="PTHR43790">
    <property type="entry name" value="CARBOHYDRATE TRANSPORT ATP-BINDING PROTEIN MG119-RELATED"/>
    <property type="match status" value="1"/>
</dbReference>
<dbReference type="InterPro" id="IPR003593">
    <property type="entry name" value="AAA+_ATPase"/>
</dbReference>
<keyword evidence="11 12" id="KW-0472">Membrane</keyword>
<protein>
    <submittedName>
        <fullName evidence="14">Ribose transport system ATP-binding protein</fullName>
    </submittedName>
</protein>
<dbReference type="InterPro" id="IPR001851">
    <property type="entry name" value="ABC_transp_permease"/>
</dbReference>
<evidence type="ECO:0000256" key="2">
    <source>
        <dbReference type="ARBA" id="ARBA00005417"/>
    </source>
</evidence>
<dbReference type="InterPro" id="IPR003439">
    <property type="entry name" value="ABC_transporter-like_ATP-bd"/>
</dbReference>
<dbReference type="Pfam" id="PF00005">
    <property type="entry name" value="ABC_tran"/>
    <property type="match status" value="2"/>
</dbReference>
<evidence type="ECO:0000256" key="3">
    <source>
        <dbReference type="ARBA" id="ARBA00022448"/>
    </source>
</evidence>
<evidence type="ECO:0000256" key="1">
    <source>
        <dbReference type="ARBA" id="ARBA00004651"/>
    </source>
</evidence>
<keyword evidence="5" id="KW-0762">Sugar transport</keyword>
<dbReference type="InterPro" id="IPR017871">
    <property type="entry name" value="ABC_transporter-like_CS"/>
</dbReference>
<accession>A0ABV2HTU5</accession>
<keyword evidence="10 12" id="KW-1133">Transmembrane helix</keyword>
<dbReference type="EMBL" id="JBEPLM010000005">
    <property type="protein sequence ID" value="MET3594008.1"/>
    <property type="molecule type" value="Genomic_DNA"/>
</dbReference>
<dbReference type="PANTHER" id="PTHR43790:SF9">
    <property type="entry name" value="GALACTOFURANOSE TRANSPORTER ATP-BINDING PROTEIN YTFR"/>
    <property type="match status" value="1"/>
</dbReference>
<feature type="transmembrane region" description="Helical" evidence="12">
    <location>
        <begin position="526"/>
        <end position="545"/>
    </location>
</feature>
<feature type="domain" description="ABC transporter" evidence="13">
    <location>
        <begin position="278"/>
        <end position="505"/>
    </location>
</feature>
<name>A0ABV2HTU5_9HYPH</name>
<evidence type="ECO:0000256" key="12">
    <source>
        <dbReference type="SAM" id="Phobius"/>
    </source>
</evidence>
<dbReference type="Gene3D" id="3.40.50.300">
    <property type="entry name" value="P-loop containing nucleotide triphosphate hydrolases"/>
    <property type="match status" value="2"/>
</dbReference>